<dbReference type="EMBL" id="UINC01044141">
    <property type="protein sequence ID" value="SVB49178.1"/>
    <property type="molecule type" value="Genomic_DNA"/>
</dbReference>
<feature type="non-terminal residue" evidence="1">
    <location>
        <position position="444"/>
    </location>
</feature>
<organism evidence="1">
    <name type="scientific">marine metagenome</name>
    <dbReference type="NCBI Taxonomy" id="408172"/>
    <lineage>
        <taxon>unclassified sequences</taxon>
        <taxon>metagenomes</taxon>
        <taxon>ecological metagenomes</taxon>
    </lineage>
</organism>
<reference evidence="1" key="1">
    <citation type="submission" date="2018-05" db="EMBL/GenBank/DDBJ databases">
        <authorList>
            <person name="Lanie J.A."/>
            <person name="Ng W.-L."/>
            <person name="Kazmierczak K.M."/>
            <person name="Andrzejewski T.M."/>
            <person name="Davidsen T.M."/>
            <person name="Wayne K.J."/>
            <person name="Tettelin H."/>
            <person name="Glass J.I."/>
            <person name="Rusch D."/>
            <person name="Podicherti R."/>
            <person name="Tsui H.-C.T."/>
            <person name="Winkler M.E."/>
        </authorList>
    </citation>
    <scope>NUCLEOTIDE SEQUENCE</scope>
</reference>
<name>A0A382EEN4_9ZZZZ</name>
<accession>A0A382EEN4</accession>
<dbReference type="AlphaFoldDB" id="A0A382EEN4"/>
<protein>
    <submittedName>
        <fullName evidence="1">Uncharacterized protein</fullName>
    </submittedName>
</protein>
<gene>
    <name evidence="1" type="ORF">METZ01_LOCUS202032</name>
</gene>
<proteinExistence type="predicted"/>
<sequence length="444" mass="49486">MPGLIINKQKTYAKLLQDADRSAINHLLKVKPTDLELEFLAMVNMDKLKMRPYLETIMRLDDGVRNHINPVIQCDNGNSILISGGTKLLLQNGRVKLDVDFTLREQAIFGNHLHVYYSDISTANNTIINKFLKQGRASKIKKLGGNITVPDQGQEYTLLQTAAVGTNEKNSFMVTPPSAGTEIFCITAGHSWKNPKSDFSINSLIRTIKGKPWLLGVKIIDEKGLGTALVNFAQTHNVGISVKITGINAKNLVEKLRDWGAHEDILVFIQAGCDKEIKKYVKESGLKIRKIGVIQKDPIFSVSGQKKSFLSLAIPVFDYYKISFDSIHHIQTPDQKEAIDFSKIKEKRFYSSSLKILLSLLAEERKSWKFIKGKPGKVTRSVNYGLVSSVVPNSEMMVITAADNDYFTSLKPRLSGKLTVANAVRKIVCRGAKPVAISIRNIFP</sequence>
<evidence type="ECO:0000313" key="1">
    <source>
        <dbReference type="EMBL" id="SVB49178.1"/>
    </source>
</evidence>